<proteinExistence type="predicted"/>
<keyword evidence="2" id="KW-1185">Reference proteome</keyword>
<evidence type="ECO:0000313" key="2">
    <source>
        <dbReference type="Proteomes" id="UP000182350"/>
    </source>
</evidence>
<protein>
    <recommendedName>
        <fullName evidence="3">Ribosomal protein S3AE</fullName>
    </recommendedName>
</protein>
<organism evidence="1 2">
    <name type="scientific">Marinospirillum alkaliphilum DSM 21637</name>
    <dbReference type="NCBI Taxonomy" id="1122209"/>
    <lineage>
        <taxon>Bacteria</taxon>
        <taxon>Pseudomonadati</taxon>
        <taxon>Pseudomonadota</taxon>
        <taxon>Gammaproteobacteria</taxon>
        <taxon>Oceanospirillales</taxon>
        <taxon>Oceanospirillaceae</taxon>
        <taxon>Marinospirillum</taxon>
    </lineage>
</organism>
<reference evidence="1 2" key="1">
    <citation type="submission" date="2016-11" db="EMBL/GenBank/DDBJ databases">
        <authorList>
            <person name="Jaros S."/>
            <person name="Januszkiewicz K."/>
            <person name="Wedrychowicz H."/>
        </authorList>
    </citation>
    <scope>NUCLEOTIDE SEQUENCE [LARGE SCALE GENOMIC DNA]</scope>
    <source>
        <strain evidence="1 2">DSM 21637</strain>
    </source>
</reference>
<evidence type="ECO:0008006" key="3">
    <source>
        <dbReference type="Google" id="ProtNLM"/>
    </source>
</evidence>
<dbReference type="OrthoDB" id="6120755at2"/>
<accession>A0A1K1TE01</accession>
<dbReference type="AlphaFoldDB" id="A0A1K1TE01"/>
<gene>
    <name evidence="1" type="ORF">SAMN02745752_00092</name>
</gene>
<evidence type="ECO:0000313" key="1">
    <source>
        <dbReference type="EMBL" id="SFW98800.1"/>
    </source>
</evidence>
<dbReference type="RefSeq" id="WP_072324359.1">
    <property type="nucleotide sequence ID" value="NZ_FPJW01000001.1"/>
</dbReference>
<sequence length="146" mass="16606">MTASVVLRPTCPPGACICGLQQLLSSTANSDHRILRLTRAEEKKLLERLKSLRDLDDLRHMQQRMFEQLGLQMDINPGFGEVRSARGIQIQVHEQPGLCRKTRKAIPSAIRYSLNANPEILYRLLDEYDLFGMHNQQPDAPEVPES</sequence>
<dbReference type="Proteomes" id="UP000182350">
    <property type="component" value="Unassembled WGS sequence"/>
</dbReference>
<dbReference type="EMBL" id="FPJW01000001">
    <property type="protein sequence ID" value="SFW98800.1"/>
    <property type="molecule type" value="Genomic_DNA"/>
</dbReference>
<name>A0A1K1TE01_9GAMM</name>